<keyword evidence="12" id="KW-1185">Reference proteome</keyword>
<evidence type="ECO:0000256" key="2">
    <source>
        <dbReference type="ARBA" id="ARBA00012616"/>
    </source>
</evidence>
<evidence type="ECO:0000259" key="9">
    <source>
        <dbReference type="Pfam" id="PF01571"/>
    </source>
</evidence>
<dbReference type="InterPro" id="IPR029043">
    <property type="entry name" value="GcvT/YgfZ_C"/>
</dbReference>
<dbReference type="SUPFAM" id="SSF101790">
    <property type="entry name" value="Aminomethyltransferase beta-barrel domain"/>
    <property type="match status" value="1"/>
</dbReference>
<feature type="binding site" evidence="8">
    <location>
        <position position="204"/>
    </location>
    <ligand>
        <name>substrate</name>
    </ligand>
</feature>
<dbReference type="Gene3D" id="2.40.30.110">
    <property type="entry name" value="Aminomethyltransferase beta-barrel domains"/>
    <property type="match status" value="1"/>
</dbReference>
<dbReference type="FunFam" id="4.10.1250.10:FF:000001">
    <property type="entry name" value="Aminomethyltransferase"/>
    <property type="match status" value="1"/>
</dbReference>
<dbReference type="Gene3D" id="3.30.1360.120">
    <property type="entry name" value="Probable tRNA modification gtpase trme, domain 1"/>
    <property type="match status" value="1"/>
</dbReference>
<dbReference type="EMBL" id="CP136920">
    <property type="protein sequence ID" value="WOO41596.1"/>
    <property type="molecule type" value="Genomic_DNA"/>
</dbReference>
<dbReference type="EC" id="2.1.2.10" evidence="2 7"/>
<evidence type="ECO:0000259" key="10">
    <source>
        <dbReference type="Pfam" id="PF08669"/>
    </source>
</evidence>
<organism evidence="11 12">
    <name type="scientific">Rubellicoccus peritrichatus</name>
    <dbReference type="NCBI Taxonomy" id="3080537"/>
    <lineage>
        <taxon>Bacteria</taxon>
        <taxon>Pseudomonadati</taxon>
        <taxon>Verrucomicrobiota</taxon>
        <taxon>Opitutia</taxon>
        <taxon>Puniceicoccales</taxon>
        <taxon>Cerasicoccaceae</taxon>
        <taxon>Rubellicoccus</taxon>
    </lineage>
</organism>
<dbReference type="AlphaFoldDB" id="A0AAQ3QTR0"/>
<evidence type="ECO:0000313" key="12">
    <source>
        <dbReference type="Proteomes" id="UP001304300"/>
    </source>
</evidence>
<dbReference type="SUPFAM" id="SSF103025">
    <property type="entry name" value="Folate-binding domain"/>
    <property type="match status" value="1"/>
</dbReference>
<dbReference type="Pfam" id="PF08669">
    <property type="entry name" value="GCV_T_C"/>
    <property type="match status" value="1"/>
</dbReference>
<dbReference type="GO" id="GO:0019464">
    <property type="term" value="P:glycine decarboxylation via glycine cleavage system"/>
    <property type="evidence" value="ECO:0007669"/>
    <property type="project" value="UniProtKB-UniRule"/>
</dbReference>
<dbReference type="GO" id="GO:0005829">
    <property type="term" value="C:cytosol"/>
    <property type="evidence" value="ECO:0007669"/>
    <property type="project" value="TreeGrafter"/>
</dbReference>
<proteinExistence type="inferred from homology"/>
<evidence type="ECO:0000256" key="6">
    <source>
        <dbReference type="ARBA" id="ARBA00047665"/>
    </source>
</evidence>
<keyword evidence="3 7" id="KW-0032">Aminotransferase</keyword>
<dbReference type="InterPro" id="IPR006222">
    <property type="entry name" value="GCVT_N"/>
</dbReference>
<comment type="catalytic activity">
    <reaction evidence="6 7">
        <text>N(6)-[(R)-S(8)-aminomethyldihydrolipoyl]-L-lysyl-[protein] + (6S)-5,6,7,8-tetrahydrofolate = N(6)-[(R)-dihydrolipoyl]-L-lysyl-[protein] + (6R)-5,10-methylene-5,6,7,8-tetrahydrofolate + NH4(+)</text>
        <dbReference type="Rhea" id="RHEA:16945"/>
        <dbReference type="Rhea" id="RHEA-COMP:10475"/>
        <dbReference type="Rhea" id="RHEA-COMP:10492"/>
        <dbReference type="ChEBI" id="CHEBI:15636"/>
        <dbReference type="ChEBI" id="CHEBI:28938"/>
        <dbReference type="ChEBI" id="CHEBI:57453"/>
        <dbReference type="ChEBI" id="CHEBI:83100"/>
        <dbReference type="ChEBI" id="CHEBI:83143"/>
        <dbReference type="EC" id="2.1.2.10"/>
    </reaction>
</comment>
<dbReference type="InterPro" id="IPR006223">
    <property type="entry name" value="GcvT"/>
</dbReference>
<sequence length="367" mass="40006">MSDLLKTPLFDFHLEHGGRMVPFAGYEMPVQYAGILQEHLAVRKHAGLFDVSHMGEARVLGPQALEMLNHVATNDVSCVLDGGAVYSPLCNEEGGVVDDVIIYRHSAINLMVVLNASNKDKDVAWLKRFAKDFDCEVIDESNQWAQLALQGPRAFAILEDAGFHSDIESLKRFRFSELEAHSVNAGEGPLIVSRTGYTGEDGVELYCRPESAMPLARHLLKAGKAHGLELAGLGCRDSLRLEAGYPLYGHEIDDTISPLEAGLGWTVKLSKDSDFVGRGMLEAQKSNGTERKLVHFIVEDRRIARQGSPVFSGDREVGIVVSGTQSPVLDKPIGSALILAGTNVDGLEADVRNKRLKLSVAKPPLNK</sequence>
<dbReference type="PIRSF" id="PIRSF006487">
    <property type="entry name" value="GcvT"/>
    <property type="match status" value="1"/>
</dbReference>
<dbReference type="Gene3D" id="4.10.1250.10">
    <property type="entry name" value="Aminomethyltransferase fragment"/>
    <property type="match status" value="1"/>
</dbReference>
<dbReference type="NCBIfam" id="TIGR00528">
    <property type="entry name" value="gcvT"/>
    <property type="match status" value="1"/>
</dbReference>
<evidence type="ECO:0000256" key="3">
    <source>
        <dbReference type="ARBA" id="ARBA00022576"/>
    </source>
</evidence>
<dbReference type="PANTHER" id="PTHR43757:SF2">
    <property type="entry name" value="AMINOMETHYLTRANSFERASE, MITOCHONDRIAL"/>
    <property type="match status" value="1"/>
</dbReference>
<evidence type="ECO:0000256" key="4">
    <source>
        <dbReference type="ARBA" id="ARBA00022679"/>
    </source>
</evidence>
<reference evidence="11 12" key="1">
    <citation type="submission" date="2023-10" db="EMBL/GenBank/DDBJ databases">
        <title>Rubellicoccus peritrichatus gen. nov., sp. nov., isolated from an algae of coral reef tank.</title>
        <authorList>
            <person name="Luo J."/>
        </authorList>
    </citation>
    <scope>NUCLEOTIDE SEQUENCE [LARGE SCALE GENOMIC DNA]</scope>
    <source>
        <strain evidence="11 12">CR14</strain>
    </source>
</reference>
<dbReference type="InterPro" id="IPR027266">
    <property type="entry name" value="TrmE/GcvT-like"/>
</dbReference>
<evidence type="ECO:0000256" key="5">
    <source>
        <dbReference type="ARBA" id="ARBA00031395"/>
    </source>
</evidence>
<accession>A0AAQ3QTR0</accession>
<evidence type="ECO:0000256" key="7">
    <source>
        <dbReference type="HAMAP-Rule" id="MF_00259"/>
    </source>
</evidence>
<comment type="subunit">
    <text evidence="7">The glycine cleavage system is composed of four proteins: P, T, L and H.</text>
</comment>
<evidence type="ECO:0000256" key="8">
    <source>
        <dbReference type="PIRSR" id="PIRSR006487-1"/>
    </source>
</evidence>
<dbReference type="GO" id="GO:0005960">
    <property type="term" value="C:glycine cleavage complex"/>
    <property type="evidence" value="ECO:0007669"/>
    <property type="project" value="InterPro"/>
</dbReference>
<comment type="function">
    <text evidence="7">The glycine cleavage system catalyzes the degradation of glycine.</text>
</comment>
<dbReference type="Proteomes" id="UP001304300">
    <property type="component" value="Chromosome"/>
</dbReference>
<dbReference type="KEGG" id="puo:RZN69_00745"/>
<comment type="similarity">
    <text evidence="1 7">Belongs to the GcvT family.</text>
</comment>
<dbReference type="PANTHER" id="PTHR43757">
    <property type="entry name" value="AMINOMETHYLTRANSFERASE"/>
    <property type="match status" value="1"/>
</dbReference>
<evidence type="ECO:0000256" key="1">
    <source>
        <dbReference type="ARBA" id="ARBA00008609"/>
    </source>
</evidence>
<dbReference type="InterPro" id="IPR028896">
    <property type="entry name" value="GcvT/YgfZ/DmdA"/>
</dbReference>
<keyword evidence="4 7" id="KW-0808">Transferase</keyword>
<name>A0AAQ3QTR0_9BACT</name>
<dbReference type="GO" id="GO:0004047">
    <property type="term" value="F:aminomethyltransferase activity"/>
    <property type="evidence" value="ECO:0007669"/>
    <property type="project" value="UniProtKB-UniRule"/>
</dbReference>
<dbReference type="HAMAP" id="MF_00259">
    <property type="entry name" value="GcvT"/>
    <property type="match status" value="1"/>
</dbReference>
<feature type="domain" description="Aminomethyltransferase C-terminal" evidence="10">
    <location>
        <begin position="291"/>
        <end position="365"/>
    </location>
</feature>
<dbReference type="GO" id="GO:0008483">
    <property type="term" value="F:transaminase activity"/>
    <property type="evidence" value="ECO:0007669"/>
    <property type="project" value="UniProtKB-KW"/>
</dbReference>
<dbReference type="Gene3D" id="3.30.70.1400">
    <property type="entry name" value="Aminomethyltransferase beta-barrel domains"/>
    <property type="match status" value="1"/>
</dbReference>
<dbReference type="InterPro" id="IPR022903">
    <property type="entry name" value="GcvT_bac"/>
</dbReference>
<dbReference type="Pfam" id="PF01571">
    <property type="entry name" value="GCV_T"/>
    <property type="match status" value="1"/>
</dbReference>
<gene>
    <name evidence="7 11" type="primary">gcvT</name>
    <name evidence="11" type="ORF">RZN69_00745</name>
</gene>
<dbReference type="FunFam" id="3.30.70.1400:FF:000001">
    <property type="entry name" value="Aminomethyltransferase"/>
    <property type="match status" value="1"/>
</dbReference>
<dbReference type="NCBIfam" id="NF001567">
    <property type="entry name" value="PRK00389.1"/>
    <property type="match status" value="1"/>
</dbReference>
<evidence type="ECO:0000313" key="11">
    <source>
        <dbReference type="EMBL" id="WOO41596.1"/>
    </source>
</evidence>
<protein>
    <recommendedName>
        <fullName evidence="2 7">Aminomethyltransferase</fullName>
        <ecNumber evidence="2 7">2.1.2.10</ecNumber>
    </recommendedName>
    <alternativeName>
        <fullName evidence="5 7">Glycine cleavage system T protein</fullName>
    </alternativeName>
</protein>
<feature type="domain" description="GCVT N-terminal" evidence="9">
    <location>
        <begin position="9"/>
        <end position="271"/>
    </location>
</feature>
<dbReference type="RefSeq" id="WP_317834080.1">
    <property type="nucleotide sequence ID" value="NZ_CP136920.1"/>
</dbReference>
<dbReference type="InterPro" id="IPR013977">
    <property type="entry name" value="GcvT_C"/>
</dbReference>